<dbReference type="RefSeq" id="WP_396756395.1">
    <property type="nucleotide sequence ID" value="NZ_JBITLA010000001.1"/>
</dbReference>
<dbReference type="Gene3D" id="2.40.110.10">
    <property type="entry name" value="Butyryl-CoA Dehydrogenase, subunit A, domain 2"/>
    <property type="match status" value="1"/>
</dbReference>
<dbReference type="EMBL" id="JBITLE010000002">
    <property type="protein sequence ID" value="MFI7262104.1"/>
    <property type="molecule type" value="Genomic_DNA"/>
</dbReference>
<evidence type="ECO:0000313" key="4">
    <source>
        <dbReference type="EMBL" id="MFI7262104.1"/>
    </source>
</evidence>
<keyword evidence="5" id="KW-1185">Reference proteome</keyword>
<sequence length="380" mass="39941">MRSLDTARDTCERYHPGLTKALADLPLLTAEAAEGSPVIDLFRAHNGPALMVPAEHQGMQATPLDAVRVMRALSSSAPSLGAAVTMHHFTVAMLFSLTATAGRLTPSQVDLLARVVPDRLLIASGWAEGRPSQNILVPAVTAQPTKGGYLINGGKKPCSLSRSMDLLTASVAVPDEHGEPSLAVLLIPADSLGISVHPFWGTNVLAASESEEVRLTDVFVPEDLVIRTVPDDPDRLDDLQTAGFVWFEMLVTSVYTGAISGLVERALAGGRGTTTDRAVMSNHLETAVALMEGMARAVQDGVAGDEAVAGVLNARYATQRELAAASDLAAELLGGIAYMSSSEIAYLVAAARPLAYHPPSRTSTAEALVDYATGQPLRLS</sequence>
<dbReference type="Proteomes" id="UP001612812">
    <property type="component" value="Unassembled WGS sequence"/>
</dbReference>
<dbReference type="PANTHER" id="PTHR43884:SF20">
    <property type="entry name" value="ACYL-COA DEHYDROGENASE FADE28"/>
    <property type="match status" value="1"/>
</dbReference>
<dbReference type="Gene3D" id="1.10.540.10">
    <property type="entry name" value="Acyl-CoA dehydrogenase/oxidase, N-terminal domain"/>
    <property type="match status" value="1"/>
</dbReference>
<dbReference type="PANTHER" id="PTHR43884">
    <property type="entry name" value="ACYL-COA DEHYDROGENASE"/>
    <property type="match status" value="1"/>
</dbReference>
<evidence type="ECO:0000256" key="2">
    <source>
        <dbReference type="ARBA" id="ARBA00022827"/>
    </source>
</evidence>
<keyword evidence="3" id="KW-0560">Oxidoreductase</keyword>
<dbReference type="InterPro" id="IPR036250">
    <property type="entry name" value="AcylCo_DH-like_C"/>
</dbReference>
<evidence type="ECO:0000256" key="1">
    <source>
        <dbReference type="ARBA" id="ARBA00022630"/>
    </source>
</evidence>
<dbReference type="InterPro" id="IPR009100">
    <property type="entry name" value="AcylCoA_DH/oxidase_NM_dom_sf"/>
</dbReference>
<comment type="caution">
    <text evidence="4">The sequence shown here is derived from an EMBL/GenBank/DDBJ whole genome shotgun (WGS) entry which is preliminary data.</text>
</comment>
<gene>
    <name evidence="4" type="ORF">ACIBP4_07370</name>
</gene>
<evidence type="ECO:0000256" key="3">
    <source>
        <dbReference type="ARBA" id="ARBA00023002"/>
    </source>
</evidence>
<dbReference type="SUPFAM" id="SSF56645">
    <property type="entry name" value="Acyl-CoA dehydrogenase NM domain-like"/>
    <property type="match status" value="1"/>
</dbReference>
<accession>A0ABW7ZGY8</accession>
<protein>
    <submittedName>
        <fullName evidence="4">Acyl-CoA dehydrogenase</fullName>
    </submittedName>
</protein>
<organism evidence="4 5">
    <name type="scientific">Micromonospora maritima</name>
    <dbReference type="NCBI Taxonomy" id="986711"/>
    <lineage>
        <taxon>Bacteria</taxon>
        <taxon>Bacillati</taxon>
        <taxon>Actinomycetota</taxon>
        <taxon>Actinomycetes</taxon>
        <taxon>Micromonosporales</taxon>
        <taxon>Micromonosporaceae</taxon>
        <taxon>Micromonospora</taxon>
    </lineage>
</organism>
<proteinExistence type="predicted"/>
<dbReference type="InterPro" id="IPR046373">
    <property type="entry name" value="Acyl-CoA_Oxase/DH_mid-dom_sf"/>
</dbReference>
<evidence type="ECO:0000313" key="5">
    <source>
        <dbReference type="Proteomes" id="UP001612812"/>
    </source>
</evidence>
<keyword evidence="2" id="KW-0274">FAD</keyword>
<dbReference type="SUPFAM" id="SSF47203">
    <property type="entry name" value="Acyl-CoA dehydrogenase C-terminal domain-like"/>
    <property type="match status" value="1"/>
</dbReference>
<reference evidence="4 5" key="1">
    <citation type="submission" date="2024-10" db="EMBL/GenBank/DDBJ databases">
        <title>The Natural Products Discovery Center: Release of the First 8490 Sequenced Strains for Exploring Actinobacteria Biosynthetic Diversity.</title>
        <authorList>
            <person name="Kalkreuter E."/>
            <person name="Kautsar S.A."/>
            <person name="Yang D."/>
            <person name="Bader C.D."/>
            <person name="Teijaro C.N."/>
            <person name="Fluegel L."/>
            <person name="Davis C.M."/>
            <person name="Simpson J.R."/>
            <person name="Lauterbach L."/>
            <person name="Steele A.D."/>
            <person name="Gui C."/>
            <person name="Meng S."/>
            <person name="Li G."/>
            <person name="Viehrig K."/>
            <person name="Ye F."/>
            <person name="Su P."/>
            <person name="Kiefer A.F."/>
            <person name="Nichols A."/>
            <person name="Cepeda A.J."/>
            <person name="Yan W."/>
            <person name="Fan B."/>
            <person name="Jiang Y."/>
            <person name="Adhikari A."/>
            <person name="Zheng C.-J."/>
            <person name="Schuster L."/>
            <person name="Cowan T.M."/>
            <person name="Smanski M.J."/>
            <person name="Chevrette M.G."/>
            <person name="De Carvalho L.P.S."/>
            <person name="Shen B."/>
        </authorList>
    </citation>
    <scope>NUCLEOTIDE SEQUENCE [LARGE SCALE GENOMIC DNA]</scope>
    <source>
        <strain evidence="4 5">NPDC049845</strain>
    </source>
</reference>
<keyword evidence="1" id="KW-0285">Flavoprotein</keyword>
<name>A0ABW7ZGY8_9ACTN</name>
<dbReference type="InterPro" id="IPR037069">
    <property type="entry name" value="AcylCoA_DH/ox_N_sf"/>
</dbReference>